<reference evidence="2 3" key="1">
    <citation type="submission" date="2015-01" db="EMBL/GenBank/DDBJ databases">
        <title>Draft genome sequence of Leucobacter komagatae strain VKM ST2845.</title>
        <authorList>
            <person name="Karlyshev A.V."/>
            <person name="Kudryashova E.B."/>
        </authorList>
    </citation>
    <scope>NUCLEOTIDE SEQUENCE [LARGE SCALE GENOMIC DNA]</scope>
    <source>
        <strain evidence="2 3">VKM ST2845</strain>
    </source>
</reference>
<proteinExistence type="predicted"/>
<gene>
    <name evidence="2" type="ORF">SD72_03675</name>
</gene>
<comment type="caution">
    <text evidence="2">The sequence shown here is derived from an EMBL/GenBank/DDBJ whole genome shotgun (WGS) entry which is preliminary data.</text>
</comment>
<evidence type="ECO:0000313" key="2">
    <source>
        <dbReference type="EMBL" id="KIP53344.1"/>
    </source>
</evidence>
<feature type="chain" id="PRO_5038872033" evidence="1">
    <location>
        <begin position="25"/>
        <end position="451"/>
    </location>
</feature>
<keyword evidence="1" id="KW-0732">Signal</keyword>
<evidence type="ECO:0000256" key="1">
    <source>
        <dbReference type="SAM" id="SignalP"/>
    </source>
</evidence>
<dbReference type="EMBL" id="JXSQ01000003">
    <property type="protein sequence ID" value="KIP53344.1"/>
    <property type="molecule type" value="Genomic_DNA"/>
</dbReference>
<organism evidence="2 3">
    <name type="scientific">Leucobacter komagatae</name>
    <dbReference type="NCBI Taxonomy" id="55969"/>
    <lineage>
        <taxon>Bacteria</taxon>
        <taxon>Bacillati</taxon>
        <taxon>Actinomycetota</taxon>
        <taxon>Actinomycetes</taxon>
        <taxon>Micrococcales</taxon>
        <taxon>Microbacteriaceae</taxon>
        <taxon>Leucobacter</taxon>
    </lineage>
</organism>
<sequence>MARAGAAVTLLTAAALVLSGCASWQIKQRAWADRVEALPGVESLKLIYANTWPNGGVKHDVTLVLAPGISEAEARKIAAVSCESDPTITSISVSTSGSVVGERRVDKYEIATRACIDADELARFSHAMAAMAALGPDFVGNFEQAGWSEIDPADMSRDWNFPAASYSVNVPVTEGAMLIDAIRELTARITDVPLSVRGTEVSDGDLWNDGGARVDVWLTPDADFERIAPALAAALALPYTGILATDDSITVRLAADANFSSPEAAAFLAAADAAGIAAGVSPILLKSGDPSGERELLDAVRAVPGGVAVSATRETDLVVQTYTLEGTRAAAELLFASSDFKASFEVWSPEPDGFAVSFSPAGPSVGALSAFPAAAYAAAERAHAELPEGGTLRMNIRGDELTLSARYLPDTSFADMQEVRAILEPISGLGRDTELFNQVIVTPIPKDPAGS</sequence>
<protein>
    <submittedName>
        <fullName evidence="2">Uncharacterized protein</fullName>
    </submittedName>
</protein>
<name>A0A0D0IP59_9MICO</name>
<feature type="signal peptide" evidence="1">
    <location>
        <begin position="1"/>
        <end position="24"/>
    </location>
</feature>
<dbReference type="AlphaFoldDB" id="A0A0D0IP59"/>
<accession>A0A0D0IP59</accession>
<evidence type="ECO:0000313" key="3">
    <source>
        <dbReference type="Proteomes" id="UP000032120"/>
    </source>
</evidence>
<dbReference type="Proteomes" id="UP000032120">
    <property type="component" value="Unassembled WGS sequence"/>
</dbReference>
<dbReference type="PROSITE" id="PS51257">
    <property type="entry name" value="PROKAR_LIPOPROTEIN"/>
    <property type="match status" value="1"/>
</dbReference>
<keyword evidence="3" id="KW-1185">Reference proteome</keyword>